<keyword evidence="3" id="KW-0597">Phosphoprotein</keyword>
<comment type="catalytic activity">
    <reaction evidence="1">
        <text>ATP + protein L-histidine = ADP + protein N-phospho-L-histidine.</text>
        <dbReference type="EC" id="2.7.13.3"/>
    </reaction>
</comment>
<keyword evidence="7" id="KW-0067">ATP-binding</keyword>
<keyword evidence="5" id="KW-0547">Nucleotide-binding</keyword>
<dbReference type="GO" id="GO:0016020">
    <property type="term" value="C:membrane"/>
    <property type="evidence" value="ECO:0007669"/>
    <property type="project" value="InterPro"/>
</dbReference>
<feature type="domain" description="Signal transduction histidine kinase subgroup 3 dimerisation and phosphoacceptor" evidence="11">
    <location>
        <begin position="167"/>
        <end position="237"/>
    </location>
</feature>
<dbReference type="EMBL" id="SSWX01000006">
    <property type="protein sequence ID" value="THJ34533.1"/>
    <property type="molecule type" value="Genomic_DNA"/>
</dbReference>
<dbReference type="InterPro" id="IPR050482">
    <property type="entry name" value="Sensor_HK_TwoCompSys"/>
</dbReference>
<dbReference type="InterPro" id="IPR011712">
    <property type="entry name" value="Sig_transdc_His_kin_sub3_dim/P"/>
</dbReference>
<dbReference type="Pfam" id="PF02518">
    <property type="entry name" value="HATPase_c"/>
    <property type="match status" value="1"/>
</dbReference>
<keyword evidence="9" id="KW-1133">Transmembrane helix</keyword>
<evidence type="ECO:0000259" key="11">
    <source>
        <dbReference type="Pfam" id="PF07730"/>
    </source>
</evidence>
<evidence type="ECO:0000256" key="3">
    <source>
        <dbReference type="ARBA" id="ARBA00022553"/>
    </source>
</evidence>
<evidence type="ECO:0000259" key="10">
    <source>
        <dbReference type="Pfam" id="PF02518"/>
    </source>
</evidence>
<gene>
    <name evidence="12" type="ORF">E8K88_05940</name>
</gene>
<evidence type="ECO:0000313" key="13">
    <source>
        <dbReference type="Proteomes" id="UP000306236"/>
    </source>
</evidence>
<evidence type="ECO:0000313" key="12">
    <source>
        <dbReference type="EMBL" id="THJ34533.1"/>
    </source>
</evidence>
<evidence type="ECO:0000256" key="2">
    <source>
        <dbReference type="ARBA" id="ARBA00012438"/>
    </source>
</evidence>
<keyword evidence="9" id="KW-0472">Membrane</keyword>
<evidence type="ECO:0000256" key="4">
    <source>
        <dbReference type="ARBA" id="ARBA00022679"/>
    </source>
</evidence>
<dbReference type="OrthoDB" id="9782588at2"/>
<evidence type="ECO:0000256" key="9">
    <source>
        <dbReference type="SAM" id="Phobius"/>
    </source>
</evidence>
<evidence type="ECO:0000256" key="1">
    <source>
        <dbReference type="ARBA" id="ARBA00000085"/>
    </source>
</evidence>
<dbReference type="EC" id="2.7.13.3" evidence="2"/>
<organism evidence="12 13">
    <name type="scientific">Lampropedia aestuarii</name>
    <dbReference type="NCBI Taxonomy" id="2562762"/>
    <lineage>
        <taxon>Bacteria</taxon>
        <taxon>Pseudomonadati</taxon>
        <taxon>Pseudomonadota</taxon>
        <taxon>Betaproteobacteria</taxon>
        <taxon>Burkholderiales</taxon>
        <taxon>Comamonadaceae</taxon>
        <taxon>Lampropedia</taxon>
    </lineage>
</organism>
<dbReference type="Gene3D" id="3.30.565.10">
    <property type="entry name" value="Histidine kinase-like ATPase, C-terminal domain"/>
    <property type="match status" value="1"/>
</dbReference>
<feature type="transmembrane region" description="Helical" evidence="9">
    <location>
        <begin position="101"/>
        <end position="125"/>
    </location>
</feature>
<dbReference type="SUPFAM" id="SSF55874">
    <property type="entry name" value="ATPase domain of HSP90 chaperone/DNA topoisomerase II/histidine kinase"/>
    <property type="match status" value="1"/>
</dbReference>
<keyword evidence="4" id="KW-0808">Transferase</keyword>
<feature type="domain" description="Histidine kinase/HSP90-like ATPase" evidence="10">
    <location>
        <begin position="278"/>
        <end position="365"/>
    </location>
</feature>
<dbReference type="InterPro" id="IPR036890">
    <property type="entry name" value="HATPase_C_sf"/>
</dbReference>
<dbReference type="PANTHER" id="PTHR24421:SF10">
    <property type="entry name" value="NITRATE_NITRITE SENSOR PROTEIN NARQ"/>
    <property type="match status" value="1"/>
</dbReference>
<reference evidence="12 13" key="1">
    <citation type="submission" date="2019-04" db="EMBL/GenBank/DDBJ databases">
        <title>Lampropedia sp YIM MLB12 draf genome.</title>
        <authorList>
            <person name="Wang Y.-X."/>
        </authorList>
    </citation>
    <scope>NUCLEOTIDE SEQUENCE [LARGE SCALE GENOMIC DNA]</scope>
    <source>
        <strain evidence="12 13">YIM MLB12</strain>
    </source>
</reference>
<evidence type="ECO:0000256" key="5">
    <source>
        <dbReference type="ARBA" id="ARBA00022741"/>
    </source>
</evidence>
<comment type="caution">
    <text evidence="12">The sequence shown here is derived from an EMBL/GenBank/DDBJ whole genome shotgun (WGS) entry which is preliminary data.</text>
</comment>
<dbReference type="CDD" id="cd16917">
    <property type="entry name" value="HATPase_UhpB-NarQ-NarX-like"/>
    <property type="match status" value="1"/>
</dbReference>
<dbReference type="PANTHER" id="PTHR24421">
    <property type="entry name" value="NITRATE/NITRITE SENSOR PROTEIN NARX-RELATED"/>
    <property type="match status" value="1"/>
</dbReference>
<accession>A0A4S5BTD9</accession>
<dbReference type="InterPro" id="IPR003594">
    <property type="entry name" value="HATPase_dom"/>
</dbReference>
<keyword evidence="13" id="KW-1185">Reference proteome</keyword>
<protein>
    <recommendedName>
        <fullName evidence="2">histidine kinase</fullName>
        <ecNumber evidence="2">2.7.13.3</ecNumber>
    </recommendedName>
</protein>
<dbReference type="GO" id="GO:0005524">
    <property type="term" value="F:ATP binding"/>
    <property type="evidence" value="ECO:0007669"/>
    <property type="project" value="UniProtKB-KW"/>
</dbReference>
<name>A0A4S5BTD9_9BURK</name>
<dbReference type="Proteomes" id="UP000306236">
    <property type="component" value="Unassembled WGS sequence"/>
</dbReference>
<evidence type="ECO:0000256" key="7">
    <source>
        <dbReference type="ARBA" id="ARBA00022840"/>
    </source>
</evidence>
<dbReference type="GO" id="GO:0000155">
    <property type="term" value="F:phosphorelay sensor kinase activity"/>
    <property type="evidence" value="ECO:0007669"/>
    <property type="project" value="InterPro"/>
</dbReference>
<proteinExistence type="predicted"/>
<dbReference type="Pfam" id="PF07730">
    <property type="entry name" value="HisKA_3"/>
    <property type="match status" value="1"/>
</dbReference>
<dbReference type="GO" id="GO:0046983">
    <property type="term" value="F:protein dimerization activity"/>
    <property type="evidence" value="ECO:0007669"/>
    <property type="project" value="InterPro"/>
</dbReference>
<keyword evidence="9" id="KW-0812">Transmembrane</keyword>
<sequence length="367" mass="40980">MWLLKSSICARAQAQKQLQELVQTTKPSLPEFALLRTEVSDSLEEMHTLMDLYSSGQQEVLQLAMSHYRAGQGIATVQNVEQRYQAAQTAQIEKTHKKIAFFLRLSQLGVALVSLAALLVFFLYLRKVKADRALQLARQERLELIVQQRTASLFALASHLQDVRDQERAALAQELHDELGALITVAKLDVASLTATMRTFDDSKRKEVEDKLTHLQQILLQLFAIKRRIIDRLFPTTLASLGLKEALLLLVQQFATASGMAVHSQLDDGIVLPEKTQLMLYRIAQEALNNISKYAEATEVHVQLTRNMSTRTVSLVIEDNGKGFDVDRMPATTYGIKGMQHRAQALGATWSLSSGAQGTRISVEIGE</sequence>
<evidence type="ECO:0000256" key="8">
    <source>
        <dbReference type="ARBA" id="ARBA00023012"/>
    </source>
</evidence>
<keyword evidence="6" id="KW-0418">Kinase</keyword>
<keyword evidence="8" id="KW-0902">Two-component regulatory system</keyword>
<dbReference type="AlphaFoldDB" id="A0A4S5BTD9"/>
<evidence type="ECO:0000256" key="6">
    <source>
        <dbReference type="ARBA" id="ARBA00022777"/>
    </source>
</evidence>